<keyword evidence="1" id="KW-0472">Membrane</keyword>
<evidence type="ECO:0000313" key="2">
    <source>
        <dbReference type="EMBL" id="SKC86825.1"/>
    </source>
</evidence>
<keyword evidence="1" id="KW-0812">Transmembrane</keyword>
<keyword evidence="3" id="KW-1185">Reference proteome</keyword>
<dbReference type="STRING" id="688867.SAMN05660236_5266"/>
<evidence type="ECO:0000256" key="1">
    <source>
        <dbReference type="SAM" id="Phobius"/>
    </source>
</evidence>
<name>A0A1T5MF98_9BACT</name>
<feature type="transmembrane region" description="Helical" evidence="1">
    <location>
        <begin position="15"/>
        <end position="35"/>
    </location>
</feature>
<dbReference type="Proteomes" id="UP000190961">
    <property type="component" value="Unassembled WGS sequence"/>
</dbReference>
<organism evidence="2 3">
    <name type="scientific">Ohtaekwangia koreensis</name>
    <dbReference type="NCBI Taxonomy" id="688867"/>
    <lineage>
        <taxon>Bacteria</taxon>
        <taxon>Pseudomonadati</taxon>
        <taxon>Bacteroidota</taxon>
        <taxon>Cytophagia</taxon>
        <taxon>Cytophagales</taxon>
        <taxon>Fulvivirgaceae</taxon>
        <taxon>Ohtaekwangia</taxon>
    </lineage>
</organism>
<proteinExistence type="predicted"/>
<accession>A0A1T5MF98</accession>
<reference evidence="2 3" key="1">
    <citation type="submission" date="2017-02" db="EMBL/GenBank/DDBJ databases">
        <authorList>
            <person name="Peterson S.W."/>
        </authorList>
    </citation>
    <scope>NUCLEOTIDE SEQUENCE [LARGE SCALE GENOMIC DNA]</scope>
    <source>
        <strain evidence="2 3">DSM 25262</strain>
    </source>
</reference>
<gene>
    <name evidence="2" type="ORF">SAMN05660236_5266</name>
</gene>
<protein>
    <submittedName>
        <fullName evidence="2">Uncharacterized protein</fullName>
    </submittedName>
</protein>
<evidence type="ECO:0000313" key="3">
    <source>
        <dbReference type="Proteomes" id="UP000190961"/>
    </source>
</evidence>
<dbReference type="EMBL" id="FUZU01000004">
    <property type="protein sequence ID" value="SKC86825.1"/>
    <property type="molecule type" value="Genomic_DNA"/>
</dbReference>
<sequence length="126" mass="15068">MPVNITRRQLVRRKLFFPAGLLSLAFLPALCMWYLNNRNVFDDFRVIEIVWWSEDMYKYSLYKPPYKIHPSRTFVDINLTGNDDEDKIKLDFAQLEIRELMSTQDTLNGVHFHFNPHASIKLLYEL</sequence>
<dbReference type="AlphaFoldDB" id="A0A1T5MF98"/>
<keyword evidence="1" id="KW-1133">Transmembrane helix</keyword>